<organism evidence="2 3">
    <name type="scientific">Effrenium voratum</name>
    <dbReference type="NCBI Taxonomy" id="2562239"/>
    <lineage>
        <taxon>Eukaryota</taxon>
        <taxon>Sar</taxon>
        <taxon>Alveolata</taxon>
        <taxon>Dinophyceae</taxon>
        <taxon>Suessiales</taxon>
        <taxon>Symbiodiniaceae</taxon>
        <taxon>Effrenium</taxon>
    </lineage>
</organism>
<keyword evidence="3" id="KW-1185">Reference proteome</keyword>
<dbReference type="PANTHER" id="PTHR22576">
    <property type="entry name" value="MUCOSA ASSOCIATED LYMPHOID TISSUE LYMPHOMA TRANSLOCATION PROTEIN 1/PARACASPASE"/>
    <property type="match status" value="1"/>
</dbReference>
<dbReference type="InterPro" id="IPR052039">
    <property type="entry name" value="Caspase-related_regulators"/>
</dbReference>
<dbReference type="GO" id="GO:0004197">
    <property type="term" value="F:cysteine-type endopeptidase activity"/>
    <property type="evidence" value="ECO:0007669"/>
    <property type="project" value="InterPro"/>
</dbReference>
<dbReference type="EMBL" id="CAUJNA010000313">
    <property type="protein sequence ID" value="CAJ1375301.1"/>
    <property type="molecule type" value="Genomic_DNA"/>
</dbReference>
<dbReference type="Proteomes" id="UP001178507">
    <property type="component" value="Unassembled WGS sequence"/>
</dbReference>
<dbReference type="PANTHER" id="PTHR22576:SF37">
    <property type="entry name" value="MUCOSA-ASSOCIATED LYMPHOID TISSUE LYMPHOMA TRANSLOCATION PROTEIN 1"/>
    <property type="match status" value="1"/>
</dbReference>
<dbReference type="InterPro" id="IPR011600">
    <property type="entry name" value="Pept_C14_caspase"/>
</dbReference>
<dbReference type="InterPro" id="IPR029030">
    <property type="entry name" value="Caspase-like_dom_sf"/>
</dbReference>
<evidence type="ECO:0000259" key="1">
    <source>
        <dbReference type="Pfam" id="PF00656"/>
    </source>
</evidence>
<dbReference type="GO" id="GO:0006508">
    <property type="term" value="P:proteolysis"/>
    <property type="evidence" value="ECO:0007669"/>
    <property type="project" value="InterPro"/>
</dbReference>
<dbReference type="Gene3D" id="3.40.50.1460">
    <property type="match status" value="1"/>
</dbReference>
<evidence type="ECO:0000313" key="3">
    <source>
        <dbReference type="Proteomes" id="UP001178507"/>
    </source>
</evidence>
<protein>
    <recommendedName>
        <fullName evidence="1">Peptidase C14 caspase domain-containing protein</fullName>
    </recommendedName>
</protein>
<reference evidence="2" key="1">
    <citation type="submission" date="2023-08" db="EMBL/GenBank/DDBJ databases">
        <authorList>
            <person name="Chen Y."/>
            <person name="Shah S."/>
            <person name="Dougan E. K."/>
            <person name="Thang M."/>
            <person name="Chan C."/>
        </authorList>
    </citation>
    <scope>NUCLEOTIDE SEQUENCE</scope>
</reference>
<proteinExistence type="predicted"/>
<sequence length="149" mass="16949">MACHGVQVPNDVLFQLIDSHPNKQGDDDVIKLSDLIQRIRPLVKPHCKLVFVLDCCRSASDDAPPMETWSPPSASRREVFIGFACAPQRASLEDTQAGRGVFTKHFVKYLSTESNFSVAWQRTRNDVFCGDEEIARSMVHQQLFFLEYF</sequence>
<dbReference type="Pfam" id="PF00656">
    <property type="entry name" value="Peptidase_C14"/>
    <property type="match status" value="1"/>
</dbReference>
<dbReference type="AlphaFoldDB" id="A0AA36MKK1"/>
<name>A0AA36MKK1_9DINO</name>
<evidence type="ECO:0000313" key="2">
    <source>
        <dbReference type="EMBL" id="CAJ1375301.1"/>
    </source>
</evidence>
<gene>
    <name evidence="2" type="ORF">EVOR1521_LOCUS4608</name>
</gene>
<accession>A0AA36MKK1</accession>
<feature type="domain" description="Peptidase C14 caspase" evidence="1">
    <location>
        <begin position="3"/>
        <end position="127"/>
    </location>
</feature>
<dbReference type="SUPFAM" id="SSF52129">
    <property type="entry name" value="Caspase-like"/>
    <property type="match status" value="1"/>
</dbReference>
<comment type="caution">
    <text evidence="2">The sequence shown here is derived from an EMBL/GenBank/DDBJ whole genome shotgun (WGS) entry which is preliminary data.</text>
</comment>